<sequence length="16" mass="2106">MEQRHNKELLFFYTSY</sequence>
<reference evidence="1" key="2">
    <citation type="journal article" date="2015" name="Fish Shellfish Immunol.">
        <title>Early steps in the European eel (Anguilla anguilla)-Vibrio vulnificus interaction in the gills: Role of the RtxA13 toxin.</title>
        <authorList>
            <person name="Callol A."/>
            <person name="Pajuelo D."/>
            <person name="Ebbesson L."/>
            <person name="Teles M."/>
            <person name="MacKenzie S."/>
            <person name="Amaro C."/>
        </authorList>
    </citation>
    <scope>NUCLEOTIDE SEQUENCE</scope>
</reference>
<accession>A0A0E9XZY1</accession>
<name>A0A0E9XZY1_ANGAN</name>
<dbReference type="EMBL" id="GBXM01001167">
    <property type="protein sequence ID" value="JAI07411.1"/>
    <property type="molecule type" value="Transcribed_RNA"/>
</dbReference>
<organism evidence="1">
    <name type="scientific">Anguilla anguilla</name>
    <name type="common">European freshwater eel</name>
    <name type="synonym">Muraena anguilla</name>
    <dbReference type="NCBI Taxonomy" id="7936"/>
    <lineage>
        <taxon>Eukaryota</taxon>
        <taxon>Metazoa</taxon>
        <taxon>Chordata</taxon>
        <taxon>Craniata</taxon>
        <taxon>Vertebrata</taxon>
        <taxon>Euteleostomi</taxon>
        <taxon>Actinopterygii</taxon>
        <taxon>Neopterygii</taxon>
        <taxon>Teleostei</taxon>
        <taxon>Anguilliformes</taxon>
        <taxon>Anguillidae</taxon>
        <taxon>Anguilla</taxon>
    </lineage>
</organism>
<dbReference type="AlphaFoldDB" id="A0A0E9XZY1"/>
<protein>
    <submittedName>
        <fullName evidence="1">Uncharacterized protein</fullName>
    </submittedName>
</protein>
<proteinExistence type="predicted"/>
<evidence type="ECO:0000313" key="1">
    <source>
        <dbReference type="EMBL" id="JAI07411.1"/>
    </source>
</evidence>
<reference evidence="1" key="1">
    <citation type="submission" date="2014-11" db="EMBL/GenBank/DDBJ databases">
        <authorList>
            <person name="Amaro Gonzalez C."/>
        </authorList>
    </citation>
    <scope>NUCLEOTIDE SEQUENCE</scope>
</reference>